<dbReference type="SUPFAM" id="SSF52540">
    <property type="entry name" value="P-loop containing nucleoside triphosphate hydrolases"/>
    <property type="match status" value="1"/>
</dbReference>
<dbReference type="EMBL" id="JADIMG010000072">
    <property type="protein sequence ID" value="MBO8460179.1"/>
    <property type="molecule type" value="Genomic_DNA"/>
</dbReference>
<evidence type="ECO:0000259" key="2">
    <source>
        <dbReference type="PROSITE" id="PS51194"/>
    </source>
</evidence>
<dbReference type="GO" id="GO:0005524">
    <property type="term" value="F:ATP binding"/>
    <property type="evidence" value="ECO:0007669"/>
    <property type="project" value="InterPro"/>
</dbReference>
<dbReference type="PANTHER" id="PTHR47396:SF1">
    <property type="entry name" value="ATP-DEPENDENT HELICASE IRC3-RELATED"/>
    <property type="match status" value="1"/>
</dbReference>
<reference evidence="3" key="2">
    <citation type="journal article" date="2021" name="PeerJ">
        <title>Extensive microbial diversity within the chicken gut microbiome revealed by metagenomics and culture.</title>
        <authorList>
            <person name="Gilroy R."/>
            <person name="Ravi A."/>
            <person name="Getino M."/>
            <person name="Pursley I."/>
            <person name="Horton D.L."/>
            <person name="Alikhan N.F."/>
            <person name="Baker D."/>
            <person name="Gharbi K."/>
            <person name="Hall N."/>
            <person name="Watson M."/>
            <person name="Adriaenssens E.M."/>
            <person name="Foster-Nyarko E."/>
            <person name="Jarju S."/>
            <person name="Secka A."/>
            <person name="Antonio M."/>
            <person name="Oren A."/>
            <person name="Chaudhuri R.R."/>
            <person name="La Ragione R."/>
            <person name="Hildebrand F."/>
            <person name="Pallen M.J."/>
        </authorList>
    </citation>
    <scope>NUCLEOTIDE SEQUENCE</scope>
    <source>
        <strain evidence="3">G3-3990</strain>
    </source>
</reference>
<keyword evidence="3" id="KW-0067">ATP-binding</keyword>
<feature type="domain" description="Helicase ATP-binding" evidence="1">
    <location>
        <begin position="20"/>
        <end position="166"/>
    </location>
</feature>
<dbReference type="Gene3D" id="3.40.50.300">
    <property type="entry name" value="P-loop containing nucleotide triphosphate hydrolases"/>
    <property type="match status" value="2"/>
</dbReference>
<dbReference type="SMART" id="SM00490">
    <property type="entry name" value="HELICc"/>
    <property type="match status" value="1"/>
</dbReference>
<dbReference type="InterPro" id="IPR050742">
    <property type="entry name" value="Helicase_Restrict-Modif_Enz"/>
</dbReference>
<dbReference type="PROSITE" id="PS51194">
    <property type="entry name" value="HELICASE_CTER"/>
    <property type="match status" value="1"/>
</dbReference>
<reference evidence="3" key="1">
    <citation type="submission" date="2020-10" db="EMBL/GenBank/DDBJ databases">
        <authorList>
            <person name="Gilroy R."/>
        </authorList>
    </citation>
    <scope>NUCLEOTIDE SEQUENCE</scope>
    <source>
        <strain evidence="3">G3-3990</strain>
    </source>
</reference>
<dbReference type="GO" id="GO:0016787">
    <property type="term" value="F:hydrolase activity"/>
    <property type="evidence" value="ECO:0007669"/>
    <property type="project" value="InterPro"/>
</dbReference>
<feature type="domain" description="Helicase C-terminal" evidence="2">
    <location>
        <begin position="241"/>
        <end position="389"/>
    </location>
</feature>
<dbReference type="Pfam" id="PF04851">
    <property type="entry name" value="ResIII"/>
    <property type="match status" value="1"/>
</dbReference>
<dbReference type="PROSITE" id="PS51192">
    <property type="entry name" value="HELICASE_ATP_BIND_1"/>
    <property type="match status" value="1"/>
</dbReference>
<dbReference type="PANTHER" id="PTHR47396">
    <property type="entry name" value="TYPE I RESTRICTION ENZYME ECOKI R PROTEIN"/>
    <property type="match status" value="1"/>
</dbReference>
<protein>
    <submittedName>
        <fullName evidence="3">DEAD/DEAH box helicase</fullName>
    </submittedName>
</protein>
<evidence type="ECO:0000259" key="1">
    <source>
        <dbReference type="PROSITE" id="PS51192"/>
    </source>
</evidence>
<dbReference type="Proteomes" id="UP000823641">
    <property type="component" value="Unassembled WGS sequence"/>
</dbReference>
<comment type="caution">
    <text evidence="3">The sequence shown here is derived from an EMBL/GenBank/DDBJ whole genome shotgun (WGS) entry which is preliminary data.</text>
</comment>
<dbReference type="InterPro" id="IPR001650">
    <property type="entry name" value="Helicase_C-like"/>
</dbReference>
<proteinExistence type="predicted"/>
<dbReference type="Pfam" id="PF00271">
    <property type="entry name" value="Helicase_C"/>
    <property type="match status" value="1"/>
</dbReference>
<dbReference type="GO" id="GO:0005829">
    <property type="term" value="C:cytosol"/>
    <property type="evidence" value="ECO:0007669"/>
    <property type="project" value="TreeGrafter"/>
</dbReference>
<dbReference type="InterPro" id="IPR014001">
    <property type="entry name" value="Helicase_ATP-bd"/>
</dbReference>
<accession>A0A9D9HUZ3</accession>
<sequence length="390" mass="44487">MSYQLRDYQQKASDAAVRFFSDKLKKHNAVIVLPTGAGKSLVIADIASRLEGHTLVFQPSKEILEQNYKKLCSYGILCCSIYSASFNSKRISQITFATIGSVINHPELFMHFRNIIIDECHCVNPKEGMYKTFLSMLNCKVLGLTATPYRLSSYANGSMLKFITRTRPRVFSELIYHVQISTLLDMGYLSKLEYWSMRPTGWDSNRLKVNSTGADYTDKSVKEEYKRVDFNSWVLHIVDRLLNNRVTGIKRKGILVFTRFIEEAENLVEKIPNAAIVSGSTPKKEREKILENFKSGKIPVVANVGVLTTGFDYPELDTIVMARPTMSLALWYQIVGRAIRPHPNKQSGWIIDLCGNLRRFGEVKDLRICDMGNGKWDVYSRSKQLTNVFF</sequence>
<dbReference type="GO" id="GO:0004386">
    <property type="term" value="F:helicase activity"/>
    <property type="evidence" value="ECO:0007669"/>
    <property type="project" value="UniProtKB-KW"/>
</dbReference>
<keyword evidence="3" id="KW-0547">Nucleotide-binding</keyword>
<evidence type="ECO:0000313" key="4">
    <source>
        <dbReference type="Proteomes" id="UP000823641"/>
    </source>
</evidence>
<gene>
    <name evidence="3" type="ORF">IAA73_07610</name>
</gene>
<name>A0A9D9HUZ3_9BACT</name>
<dbReference type="InterPro" id="IPR006935">
    <property type="entry name" value="Helicase/UvrB_N"/>
</dbReference>
<dbReference type="AlphaFoldDB" id="A0A9D9HUZ3"/>
<keyword evidence="3" id="KW-0378">Hydrolase</keyword>
<organism evidence="3 4">
    <name type="scientific">Candidatus Gallipaludibacter merdavium</name>
    <dbReference type="NCBI Taxonomy" id="2840839"/>
    <lineage>
        <taxon>Bacteria</taxon>
        <taxon>Pseudomonadati</taxon>
        <taxon>Bacteroidota</taxon>
        <taxon>Bacteroidia</taxon>
        <taxon>Bacteroidales</taxon>
        <taxon>Candidatus Gallipaludibacter</taxon>
    </lineage>
</organism>
<evidence type="ECO:0000313" key="3">
    <source>
        <dbReference type="EMBL" id="MBO8460179.1"/>
    </source>
</evidence>
<dbReference type="SMART" id="SM00487">
    <property type="entry name" value="DEXDc"/>
    <property type="match status" value="1"/>
</dbReference>
<dbReference type="InterPro" id="IPR027417">
    <property type="entry name" value="P-loop_NTPase"/>
</dbReference>
<keyword evidence="3" id="KW-0347">Helicase</keyword>
<dbReference type="GO" id="GO:0003677">
    <property type="term" value="F:DNA binding"/>
    <property type="evidence" value="ECO:0007669"/>
    <property type="project" value="InterPro"/>
</dbReference>